<reference evidence="1" key="2">
    <citation type="journal article" date="2021" name="PeerJ">
        <title>Extensive microbial diversity within the chicken gut microbiome revealed by metagenomics and culture.</title>
        <authorList>
            <person name="Gilroy R."/>
            <person name="Ravi A."/>
            <person name="Getino M."/>
            <person name="Pursley I."/>
            <person name="Horton D.L."/>
            <person name="Alikhan N.F."/>
            <person name="Baker D."/>
            <person name="Gharbi K."/>
            <person name="Hall N."/>
            <person name="Watson M."/>
            <person name="Adriaenssens E.M."/>
            <person name="Foster-Nyarko E."/>
            <person name="Jarju S."/>
            <person name="Secka A."/>
            <person name="Antonio M."/>
            <person name="Oren A."/>
            <person name="Chaudhuri R.R."/>
            <person name="La Ragione R."/>
            <person name="Hildebrand F."/>
            <person name="Pallen M.J."/>
        </authorList>
    </citation>
    <scope>NUCLEOTIDE SEQUENCE</scope>
    <source>
        <strain evidence="1">USAMLcec3-3695</strain>
    </source>
</reference>
<dbReference type="AlphaFoldDB" id="A0A9D1MD71"/>
<dbReference type="Proteomes" id="UP000824109">
    <property type="component" value="Unassembled WGS sequence"/>
</dbReference>
<comment type="caution">
    <text evidence="1">The sequence shown here is derived from an EMBL/GenBank/DDBJ whole genome shotgun (WGS) entry which is preliminary data.</text>
</comment>
<proteinExistence type="predicted"/>
<protein>
    <recommendedName>
        <fullName evidence="3">DNA-binding protein</fullName>
    </recommendedName>
</protein>
<evidence type="ECO:0000313" key="1">
    <source>
        <dbReference type="EMBL" id="HIU57948.1"/>
    </source>
</evidence>
<organism evidence="1 2">
    <name type="scientific">Candidatus Ornithomonoglobus merdipullorum</name>
    <dbReference type="NCBI Taxonomy" id="2840895"/>
    <lineage>
        <taxon>Bacteria</taxon>
        <taxon>Bacillati</taxon>
        <taxon>Bacillota</taxon>
        <taxon>Clostridia</taxon>
        <taxon>Candidatus Ornithomonoglobus</taxon>
    </lineage>
</organism>
<name>A0A9D1MD71_9FIRM</name>
<accession>A0A9D1MD71</accession>
<gene>
    <name evidence="1" type="ORF">IAA61_09110</name>
</gene>
<evidence type="ECO:0000313" key="2">
    <source>
        <dbReference type="Proteomes" id="UP000824109"/>
    </source>
</evidence>
<sequence length="67" mass="7463">MNKKLMMSADEVAETLGVSMSHAYKIVRALNKDLESKGFITVAGRVSRRYFEEKFYGAEGVITNVSS</sequence>
<dbReference type="EMBL" id="DVNB01000092">
    <property type="protein sequence ID" value="HIU57948.1"/>
    <property type="molecule type" value="Genomic_DNA"/>
</dbReference>
<evidence type="ECO:0008006" key="3">
    <source>
        <dbReference type="Google" id="ProtNLM"/>
    </source>
</evidence>
<reference evidence="1" key="1">
    <citation type="submission" date="2020-10" db="EMBL/GenBank/DDBJ databases">
        <authorList>
            <person name="Gilroy R."/>
        </authorList>
    </citation>
    <scope>NUCLEOTIDE SEQUENCE</scope>
    <source>
        <strain evidence="1">USAMLcec3-3695</strain>
    </source>
</reference>